<dbReference type="KEGG" id="epl:P4G45_13685"/>
<evidence type="ECO:0000256" key="1">
    <source>
        <dbReference type="ARBA" id="ARBA00009924"/>
    </source>
</evidence>
<dbReference type="NCBIfam" id="TIGR03709">
    <property type="entry name" value="PPK2_rel_1"/>
    <property type="match status" value="1"/>
</dbReference>
<dbReference type="PIRSF" id="PIRSF028756">
    <property type="entry name" value="PPK2_prd"/>
    <property type="match status" value="1"/>
</dbReference>
<dbReference type="Gene3D" id="3.40.50.300">
    <property type="entry name" value="P-loop containing nucleotide triphosphate hydrolases"/>
    <property type="match status" value="1"/>
</dbReference>
<name>A0AAU7CVL8_9BACT</name>
<sequence>MKLKSPYLVKPHAAVRLSRLPTTETGDFETEESAAAVLVKHRSQLNTLQEVFYASEQKALLIVLEGMDTAGKDGTIRHIFSGVNPQGCDVTAFKVPTPLEARHDFLWRAHNAVPPRGMIGIFNRSHYEDVLSPRVHKVISGKVARKRLDNINGFEDMLSDNGVVILKFFLHISHGEQTNRLKARIDTPDKHWKLSEADFHERRFWSSYENAYDDILSATSRKHAPWFVIPSDHKWYRNVAISQIIVDAMQGLKLKYPAPTLDASGIKL</sequence>
<proteinExistence type="inferred from homology"/>
<dbReference type="AlphaFoldDB" id="A0AAU7CVL8"/>
<dbReference type="GO" id="GO:0008976">
    <property type="term" value="F:polyphosphate kinase activity"/>
    <property type="evidence" value="ECO:0007669"/>
    <property type="project" value="InterPro"/>
</dbReference>
<accession>A0AAU7D6U5</accession>
<reference evidence="5" key="1">
    <citation type="submission" date="2023-03" db="EMBL/GenBank/DDBJ databases">
        <title>Edaphobacter sp.</title>
        <authorList>
            <person name="Huber K.J."/>
            <person name="Papendorf J."/>
            <person name="Pilke C."/>
            <person name="Bunk B."/>
            <person name="Sproeer C."/>
            <person name="Pester M."/>
        </authorList>
    </citation>
    <scope>NUCLEOTIDE SEQUENCE</scope>
    <source>
        <strain evidence="5">DSM 109919</strain>
        <strain evidence="6">DSM 109920</strain>
    </source>
</reference>
<evidence type="ECO:0000313" key="5">
    <source>
        <dbReference type="EMBL" id="XBH09529.1"/>
    </source>
</evidence>
<evidence type="ECO:0000313" key="6">
    <source>
        <dbReference type="EMBL" id="XBH12815.1"/>
    </source>
</evidence>
<dbReference type="InterPro" id="IPR016898">
    <property type="entry name" value="Polyphosphate_phosphotransfera"/>
</dbReference>
<dbReference type="EMBL" id="CP121195">
    <property type="protein sequence ID" value="XBH12815.1"/>
    <property type="molecule type" value="Genomic_DNA"/>
</dbReference>
<dbReference type="PANTHER" id="PTHR34383:SF3">
    <property type="entry name" value="POLYPHOSPHATE:AMP PHOSPHOTRANSFERASE"/>
    <property type="match status" value="1"/>
</dbReference>
<gene>
    <name evidence="5" type="ORF">P4G45_13685</name>
    <name evidence="6" type="ORF">P8936_14100</name>
</gene>
<dbReference type="SUPFAM" id="SSF52540">
    <property type="entry name" value="P-loop containing nucleoside triphosphate hydrolases"/>
    <property type="match status" value="1"/>
</dbReference>
<dbReference type="InterPro" id="IPR027417">
    <property type="entry name" value="P-loop_NTPase"/>
</dbReference>
<protein>
    <submittedName>
        <fullName evidence="5">Polyphosphate kinase 2 family protein</fullName>
    </submittedName>
</protein>
<dbReference type="PANTHER" id="PTHR34383">
    <property type="entry name" value="POLYPHOSPHATE:AMP PHOSPHOTRANSFERASE-RELATED"/>
    <property type="match status" value="1"/>
</dbReference>
<organism evidence="5">
    <name type="scientific">Edaphobacter paludis</name>
    <dbReference type="NCBI Taxonomy" id="3035702"/>
    <lineage>
        <taxon>Bacteria</taxon>
        <taxon>Pseudomonadati</taxon>
        <taxon>Acidobacteriota</taxon>
        <taxon>Terriglobia</taxon>
        <taxon>Terriglobales</taxon>
        <taxon>Acidobacteriaceae</taxon>
        <taxon>Edaphobacter</taxon>
    </lineage>
</organism>
<keyword evidence="3 5" id="KW-0418">Kinase</keyword>
<dbReference type="RefSeq" id="WP_348267037.1">
    <property type="nucleotide sequence ID" value="NZ_CP121194.1"/>
</dbReference>
<evidence type="ECO:0000256" key="3">
    <source>
        <dbReference type="ARBA" id="ARBA00022777"/>
    </source>
</evidence>
<evidence type="ECO:0000259" key="4">
    <source>
        <dbReference type="Pfam" id="PF03976"/>
    </source>
</evidence>
<evidence type="ECO:0000256" key="2">
    <source>
        <dbReference type="ARBA" id="ARBA00022679"/>
    </source>
</evidence>
<dbReference type="InterPro" id="IPR022300">
    <property type="entry name" value="PPK2-rel_1"/>
</dbReference>
<accession>A0AAU7CVL8</accession>
<dbReference type="InterPro" id="IPR022488">
    <property type="entry name" value="PPK2-related"/>
</dbReference>
<dbReference type="Pfam" id="PF03976">
    <property type="entry name" value="PPK2"/>
    <property type="match status" value="1"/>
</dbReference>
<feature type="domain" description="Polyphosphate kinase-2-related" evidence="4">
    <location>
        <begin position="34"/>
        <end position="251"/>
    </location>
</feature>
<keyword evidence="2" id="KW-0808">Transferase</keyword>
<comment type="similarity">
    <text evidence="1">Belongs to the polyphosphate kinase 2 (PPK2) family. Class I subfamily.</text>
</comment>
<dbReference type="GO" id="GO:0006797">
    <property type="term" value="P:polyphosphate metabolic process"/>
    <property type="evidence" value="ECO:0007669"/>
    <property type="project" value="InterPro"/>
</dbReference>
<dbReference type="EMBL" id="CP121194">
    <property type="protein sequence ID" value="XBH09529.1"/>
    <property type="molecule type" value="Genomic_DNA"/>
</dbReference>